<dbReference type="InterPro" id="IPR012349">
    <property type="entry name" value="Split_barrel_FMN-bd"/>
</dbReference>
<gene>
    <name evidence="3" type="ORF">RN001_004681</name>
</gene>
<sequence>MYVCFMCALVSLVSYFISSTNGLSVIEVDPPQPCKDALMARYIIHNVGWVVISSISTMTQIKDYPYATVEEIVDGINDEGNGVPYFYVTIFDPLHINTLKNNRCTVIATLAQTDWCKRQNYEEEDPRCAKVMLSGKYVKVTNNTQEYKSALDNMHKKHPKTEHWSDVHHFYIAKMEIEYITLFDAFQSIKIVDIDDYFKSNGFNNKL</sequence>
<feature type="domain" description="CREG-like beta-barrel" evidence="2">
    <location>
        <begin position="34"/>
        <end position="199"/>
    </location>
</feature>
<name>A0AAN7Q073_9COLE</name>
<dbReference type="InterPro" id="IPR055343">
    <property type="entry name" value="CREG_beta-barrel"/>
</dbReference>
<evidence type="ECO:0000259" key="2">
    <source>
        <dbReference type="Pfam" id="PF13883"/>
    </source>
</evidence>
<dbReference type="GO" id="GO:0005737">
    <property type="term" value="C:cytoplasm"/>
    <property type="evidence" value="ECO:0007669"/>
    <property type="project" value="UniProtKB-ARBA"/>
</dbReference>
<dbReference type="PANTHER" id="PTHR13343">
    <property type="entry name" value="CREG1 PROTEIN"/>
    <property type="match status" value="1"/>
</dbReference>
<dbReference type="GO" id="GO:0005615">
    <property type="term" value="C:extracellular space"/>
    <property type="evidence" value="ECO:0007669"/>
    <property type="project" value="TreeGrafter"/>
</dbReference>
<dbReference type="EMBL" id="JARPUR010000002">
    <property type="protein sequence ID" value="KAK4881362.1"/>
    <property type="molecule type" value="Genomic_DNA"/>
</dbReference>
<keyword evidence="4" id="KW-1185">Reference proteome</keyword>
<evidence type="ECO:0000256" key="1">
    <source>
        <dbReference type="SAM" id="SignalP"/>
    </source>
</evidence>
<accession>A0AAN7Q073</accession>
<keyword evidence="1" id="KW-0732">Signal</keyword>
<feature type="chain" id="PRO_5042966695" description="CREG-like beta-barrel domain-containing protein" evidence="1">
    <location>
        <begin position="23"/>
        <end position="207"/>
    </location>
</feature>
<dbReference type="Gene3D" id="2.30.110.10">
    <property type="entry name" value="Electron Transport, Fmn-binding Protein, Chain A"/>
    <property type="match status" value="1"/>
</dbReference>
<dbReference type="AlphaFoldDB" id="A0AAN7Q073"/>
<dbReference type="Pfam" id="PF13883">
    <property type="entry name" value="CREG_beta-barrel"/>
    <property type="match status" value="1"/>
</dbReference>
<organism evidence="3 4">
    <name type="scientific">Aquatica leii</name>
    <dbReference type="NCBI Taxonomy" id="1421715"/>
    <lineage>
        <taxon>Eukaryota</taxon>
        <taxon>Metazoa</taxon>
        <taxon>Ecdysozoa</taxon>
        <taxon>Arthropoda</taxon>
        <taxon>Hexapoda</taxon>
        <taxon>Insecta</taxon>
        <taxon>Pterygota</taxon>
        <taxon>Neoptera</taxon>
        <taxon>Endopterygota</taxon>
        <taxon>Coleoptera</taxon>
        <taxon>Polyphaga</taxon>
        <taxon>Elateriformia</taxon>
        <taxon>Elateroidea</taxon>
        <taxon>Lampyridae</taxon>
        <taxon>Luciolinae</taxon>
        <taxon>Aquatica</taxon>
    </lineage>
</organism>
<feature type="signal peptide" evidence="1">
    <location>
        <begin position="1"/>
        <end position="22"/>
    </location>
</feature>
<proteinExistence type="predicted"/>
<protein>
    <recommendedName>
        <fullName evidence="2">CREG-like beta-barrel domain-containing protein</fullName>
    </recommendedName>
</protein>
<dbReference type="Proteomes" id="UP001353858">
    <property type="component" value="Unassembled WGS sequence"/>
</dbReference>
<comment type="caution">
    <text evidence="3">The sequence shown here is derived from an EMBL/GenBank/DDBJ whole genome shotgun (WGS) entry which is preliminary data.</text>
</comment>
<evidence type="ECO:0000313" key="3">
    <source>
        <dbReference type="EMBL" id="KAK4881362.1"/>
    </source>
</evidence>
<reference evidence="4" key="1">
    <citation type="submission" date="2023-01" db="EMBL/GenBank/DDBJ databases">
        <title>Key to firefly adult light organ development and bioluminescence: homeobox transcription factors regulate luciferase expression and transportation to peroxisome.</title>
        <authorList>
            <person name="Fu X."/>
        </authorList>
    </citation>
    <scope>NUCLEOTIDE SEQUENCE [LARGE SCALE GENOMIC DNA]</scope>
</reference>
<dbReference type="SUPFAM" id="SSF50475">
    <property type="entry name" value="FMN-binding split barrel"/>
    <property type="match status" value="1"/>
</dbReference>
<evidence type="ECO:0000313" key="4">
    <source>
        <dbReference type="Proteomes" id="UP001353858"/>
    </source>
</evidence>
<dbReference type="PANTHER" id="PTHR13343:SF17">
    <property type="entry name" value="CELLULAR REPRESSOR OF E1A-STIMULATED GENES, ISOFORM A"/>
    <property type="match status" value="1"/>
</dbReference>